<keyword evidence="6 7" id="KW-0472">Membrane</keyword>
<evidence type="ECO:0000313" key="11">
    <source>
        <dbReference type="Proteomes" id="UP001179280"/>
    </source>
</evidence>
<evidence type="ECO:0000256" key="4">
    <source>
        <dbReference type="ARBA" id="ARBA00022692"/>
    </source>
</evidence>
<reference evidence="10" key="1">
    <citation type="submission" date="2021-01" db="EMBL/GenBank/DDBJ databases">
        <title>Genomic Encyclopedia of Type Strains, Phase IV (KMG-IV): sequencing the most valuable type-strain genomes for metagenomic binning, comparative biology and taxonomic classification.</title>
        <authorList>
            <person name="Goeker M."/>
        </authorList>
    </citation>
    <scope>NUCLEOTIDE SEQUENCE</scope>
    <source>
        <strain evidence="10">DSM 21943</strain>
    </source>
</reference>
<comment type="caution">
    <text evidence="10">The sequence shown here is derived from an EMBL/GenBank/DDBJ whole genome shotgun (WGS) entry which is preliminary data.</text>
</comment>
<evidence type="ECO:0000259" key="9">
    <source>
        <dbReference type="Pfam" id="PF20730"/>
    </source>
</evidence>
<name>A0ABS2SSM3_9BACI</name>
<feature type="domain" description="YetF-like N-terminal transmembrane" evidence="9">
    <location>
        <begin position="4"/>
        <end position="79"/>
    </location>
</feature>
<dbReference type="EMBL" id="JAFBCV010000003">
    <property type="protein sequence ID" value="MBM7838250.1"/>
    <property type="molecule type" value="Genomic_DNA"/>
</dbReference>
<dbReference type="PANTHER" id="PTHR34582:SF5">
    <property type="entry name" value="UPF0702 TRANSMEMBRANE PROTEIN YETF"/>
    <property type="match status" value="1"/>
</dbReference>
<keyword evidence="4 7" id="KW-0812">Transmembrane</keyword>
<dbReference type="Proteomes" id="UP001179280">
    <property type="component" value="Unassembled WGS sequence"/>
</dbReference>
<dbReference type="InterPro" id="IPR007353">
    <property type="entry name" value="DUF421"/>
</dbReference>
<comment type="subcellular location">
    <subcellularLocation>
        <location evidence="1">Cell membrane</location>
        <topology evidence="1">Multi-pass membrane protein</topology>
    </subcellularLocation>
</comment>
<dbReference type="Pfam" id="PF20730">
    <property type="entry name" value="YetF_N"/>
    <property type="match status" value="1"/>
</dbReference>
<evidence type="ECO:0000259" key="8">
    <source>
        <dbReference type="Pfam" id="PF04239"/>
    </source>
</evidence>
<evidence type="ECO:0000256" key="1">
    <source>
        <dbReference type="ARBA" id="ARBA00004651"/>
    </source>
</evidence>
<keyword evidence="5 7" id="KW-1133">Transmembrane helix</keyword>
<dbReference type="Pfam" id="PF04239">
    <property type="entry name" value="DUF421"/>
    <property type="match status" value="1"/>
</dbReference>
<sequence>MQSYISLTTELIIGFFALLLLSKVLGKNQITQLTPFDFISALVVGELLGNAIYDEDISLRYVLYAIFIWGSLIYTIEMLTQKFRITRGLLEGTPSVVIAKGRIQFEELKKNKLDLNQLQHLLREKGVFTIREVEYGILETNGSVNIQRKQAFHSPTNKDLMIQSEEQELPLALIMDGEVIKKSLKRIQKTEEWLQNQLSSRGISSHRTVLYAEWIEGKPLFLQTYEATTPSETF</sequence>
<dbReference type="InterPro" id="IPR048454">
    <property type="entry name" value="YetF_N"/>
</dbReference>
<feature type="transmembrane region" description="Helical" evidence="7">
    <location>
        <begin position="61"/>
        <end position="80"/>
    </location>
</feature>
<dbReference type="RefSeq" id="WP_035418417.1">
    <property type="nucleotide sequence ID" value="NZ_JAFBCV010000003.1"/>
</dbReference>
<feature type="domain" description="YetF C-terminal" evidence="8">
    <location>
        <begin position="81"/>
        <end position="214"/>
    </location>
</feature>
<keyword evidence="3" id="KW-1003">Cell membrane</keyword>
<gene>
    <name evidence="10" type="ORF">JOC54_001481</name>
</gene>
<accession>A0ABS2SSM3</accession>
<evidence type="ECO:0000256" key="6">
    <source>
        <dbReference type="ARBA" id="ARBA00023136"/>
    </source>
</evidence>
<keyword evidence="11" id="KW-1185">Reference proteome</keyword>
<organism evidence="10 11">
    <name type="scientific">Shouchella xiaoxiensis</name>
    <dbReference type="NCBI Taxonomy" id="766895"/>
    <lineage>
        <taxon>Bacteria</taxon>
        <taxon>Bacillati</taxon>
        <taxon>Bacillota</taxon>
        <taxon>Bacilli</taxon>
        <taxon>Bacillales</taxon>
        <taxon>Bacillaceae</taxon>
        <taxon>Shouchella</taxon>
    </lineage>
</organism>
<evidence type="ECO:0000256" key="5">
    <source>
        <dbReference type="ARBA" id="ARBA00022989"/>
    </source>
</evidence>
<proteinExistence type="inferred from homology"/>
<evidence type="ECO:0000256" key="3">
    <source>
        <dbReference type="ARBA" id="ARBA00022475"/>
    </source>
</evidence>
<protein>
    <submittedName>
        <fullName evidence="10">Uncharacterized membrane protein YcaP (DUF421 family)</fullName>
    </submittedName>
</protein>
<evidence type="ECO:0000313" key="10">
    <source>
        <dbReference type="EMBL" id="MBM7838250.1"/>
    </source>
</evidence>
<evidence type="ECO:0000256" key="7">
    <source>
        <dbReference type="SAM" id="Phobius"/>
    </source>
</evidence>
<dbReference type="PANTHER" id="PTHR34582">
    <property type="entry name" value="UPF0702 TRANSMEMBRANE PROTEIN YCAP"/>
    <property type="match status" value="1"/>
</dbReference>
<dbReference type="InterPro" id="IPR023090">
    <property type="entry name" value="UPF0702_alpha/beta_dom_sf"/>
</dbReference>
<evidence type="ECO:0000256" key="2">
    <source>
        <dbReference type="ARBA" id="ARBA00006448"/>
    </source>
</evidence>
<comment type="similarity">
    <text evidence="2">Belongs to the UPF0702 family.</text>
</comment>
<dbReference type="Gene3D" id="3.30.240.20">
    <property type="entry name" value="bsu07140 like domains"/>
    <property type="match status" value="2"/>
</dbReference>